<feature type="chain" id="PRO_5018091034" evidence="1">
    <location>
        <begin position="24"/>
        <end position="154"/>
    </location>
</feature>
<protein>
    <submittedName>
        <fullName evidence="3">DUF4168 domain-containing protein</fullName>
    </submittedName>
</protein>
<keyword evidence="4" id="KW-1185">Reference proteome</keyword>
<reference evidence="3 4" key="1">
    <citation type="submission" date="2018-10" db="EMBL/GenBank/DDBJ databases">
        <title>Sinomicrobium pectinilyticum sp. nov., a pectinase-producing bacterium isolated from alkaline and saline soil, and emended description of the genus Sinomicrobium.</title>
        <authorList>
            <person name="Cheng B."/>
            <person name="Li C."/>
            <person name="Lai Q."/>
            <person name="Du M."/>
            <person name="Shao Z."/>
            <person name="Xu P."/>
            <person name="Yang C."/>
        </authorList>
    </citation>
    <scope>NUCLEOTIDE SEQUENCE [LARGE SCALE GENOMIC DNA]</scope>
    <source>
        <strain evidence="3 4">5DNS001</strain>
    </source>
</reference>
<organism evidence="3 4">
    <name type="scientific">Sinomicrobium pectinilyticum</name>
    <dbReference type="NCBI Taxonomy" id="1084421"/>
    <lineage>
        <taxon>Bacteria</taxon>
        <taxon>Pseudomonadati</taxon>
        <taxon>Bacteroidota</taxon>
        <taxon>Flavobacteriia</taxon>
        <taxon>Flavobacteriales</taxon>
        <taxon>Flavobacteriaceae</taxon>
        <taxon>Sinomicrobium</taxon>
    </lineage>
</organism>
<feature type="signal peptide" evidence="1">
    <location>
        <begin position="1"/>
        <end position="23"/>
    </location>
</feature>
<feature type="domain" description="DUF4168" evidence="2">
    <location>
        <begin position="87"/>
        <end position="145"/>
    </location>
</feature>
<dbReference type="EMBL" id="RJTM01000057">
    <property type="protein sequence ID" value="RNL88732.1"/>
    <property type="molecule type" value="Genomic_DNA"/>
</dbReference>
<dbReference type="OrthoDB" id="1467687at2"/>
<gene>
    <name evidence="3" type="ORF">ED312_08070</name>
</gene>
<evidence type="ECO:0000256" key="1">
    <source>
        <dbReference type="SAM" id="SignalP"/>
    </source>
</evidence>
<proteinExistence type="predicted"/>
<keyword evidence="1" id="KW-0732">Signal</keyword>
<feature type="domain" description="DUF4168" evidence="2">
    <location>
        <begin position="24"/>
        <end position="82"/>
    </location>
</feature>
<dbReference type="Proteomes" id="UP000267469">
    <property type="component" value="Unassembled WGS sequence"/>
</dbReference>
<comment type="caution">
    <text evidence="3">The sequence shown here is derived from an EMBL/GenBank/DDBJ whole genome shotgun (WGS) entry which is preliminary data.</text>
</comment>
<evidence type="ECO:0000259" key="2">
    <source>
        <dbReference type="Pfam" id="PF13767"/>
    </source>
</evidence>
<evidence type="ECO:0000313" key="4">
    <source>
        <dbReference type="Proteomes" id="UP000267469"/>
    </source>
</evidence>
<dbReference type="RefSeq" id="WP_123215492.1">
    <property type="nucleotide sequence ID" value="NZ_RJTM01000057.1"/>
</dbReference>
<accession>A0A3N0ELU0</accession>
<evidence type="ECO:0000313" key="3">
    <source>
        <dbReference type="EMBL" id="RNL88732.1"/>
    </source>
</evidence>
<dbReference type="Pfam" id="PF13767">
    <property type="entry name" value="DUF4168"/>
    <property type="match status" value="2"/>
</dbReference>
<dbReference type="InterPro" id="IPR025433">
    <property type="entry name" value="DUF4168"/>
</dbReference>
<sequence>MKFSGKLKATLMCFLMVGTAAFAQTAEQKKVDVSDDELGKIAAAFQGVQEVNVKAQQEMVKTVEENGFEIDRFNELYQASQSPEKEADASTDEKEKFGVVMNKMQEMQSGFQKQMEDAITNEGISLDRYQEVAMALQTDTELQQRLQALLAQQQ</sequence>
<name>A0A3N0ELU0_SINP1</name>
<dbReference type="AlphaFoldDB" id="A0A3N0ELU0"/>